<proteinExistence type="predicted"/>
<accession>A0ABQ8UGU0</accession>
<name>A0ABQ8UGU0_9EUKA</name>
<feature type="region of interest" description="Disordered" evidence="1">
    <location>
        <begin position="376"/>
        <end position="404"/>
    </location>
</feature>
<comment type="caution">
    <text evidence="2">The sequence shown here is derived from an EMBL/GenBank/DDBJ whole genome shotgun (WGS) entry which is preliminary data.</text>
</comment>
<feature type="compositionally biased region" description="Low complexity" evidence="1">
    <location>
        <begin position="724"/>
        <end position="734"/>
    </location>
</feature>
<dbReference type="SUPFAM" id="SSF52047">
    <property type="entry name" value="RNI-like"/>
    <property type="match status" value="1"/>
</dbReference>
<dbReference type="Proteomes" id="UP001141327">
    <property type="component" value="Unassembled WGS sequence"/>
</dbReference>
<reference evidence="2" key="1">
    <citation type="journal article" date="2022" name="bioRxiv">
        <title>Genomics of Preaxostyla Flagellates Illuminates Evolutionary Transitions and the Path Towards Mitochondrial Loss.</title>
        <authorList>
            <person name="Novak L.V.F."/>
            <person name="Treitli S.C."/>
            <person name="Pyrih J."/>
            <person name="Halakuc P."/>
            <person name="Pipaliya S.V."/>
            <person name="Vacek V."/>
            <person name="Brzon O."/>
            <person name="Soukal P."/>
            <person name="Eme L."/>
            <person name="Dacks J.B."/>
            <person name="Karnkowska A."/>
            <person name="Elias M."/>
            <person name="Hampl V."/>
        </authorList>
    </citation>
    <scope>NUCLEOTIDE SEQUENCE</scope>
    <source>
        <strain evidence="2">RCP-MX</strain>
    </source>
</reference>
<feature type="region of interest" description="Disordered" evidence="1">
    <location>
        <begin position="720"/>
        <end position="739"/>
    </location>
</feature>
<evidence type="ECO:0000313" key="3">
    <source>
        <dbReference type="Proteomes" id="UP001141327"/>
    </source>
</evidence>
<gene>
    <name evidence="2" type="ORF">PAPYR_6877</name>
</gene>
<organism evidence="2 3">
    <name type="scientific">Paratrimastix pyriformis</name>
    <dbReference type="NCBI Taxonomy" id="342808"/>
    <lineage>
        <taxon>Eukaryota</taxon>
        <taxon>Metamonada</taxon>
        <taxon>Preaxostyla</taxon>
        <taxon>Paratrimastigidae</taxon>
        <taxon>Paratrimastix</taxon>
    </lineage>
</organism>
<evidence type="ECO:0008006" key="4">
    <source>
        <dbReference type="Google" id="ProtNLM"/>
    </source>
</evidence>
<dbReference type="Gene3D" id="3.80.10.10">
    <property type="entry name" value="Ribonuclease Inhibitor"/>
    <property type="match status" value="2"/>
</dbReference>
<sequence>MVCIGFRIQSVICFDIFFVQEIGECFAALPTELLCHILSFSGFPLSAYATIVGLSHKIRQAFRGKPRVLSRHLFDDIDIADSLSHLPRREHREPVLPPVPVDSFALLIGPCRNLQVLELPPLLRCGRERQKYMPWVESAFAHHPDLRALWVSTPEGLPTAALSAILTQLPRLESLALLVPQEHEWLPEYGWGTLPAIISSCPGLHSLFIAADLPGVDARLLPRLEHLQRLVMGPQSSRNALLDADTLAALTPRMERLSGQCAASCYGLLTVDRLRHLFLQDCASRPQHECRGPPPTLTHLESFGIAGRVGIDAARMTSVMGLLALNARTLRTLKCPPTDRTLALNPLRPPSTPSYPHSPPALRHRPMFQASCRFPPTYPPTDRTHPPSAASTLHPHPPRPRLSGSMEIPTLLILRSYSPPTTTALVGIMEIPTPPPDRTFTLVPLLPPSTLHPHPTRTHQQLSGIMEIPALLDPLRMLPQLSDLALEGECESPADMVPLIRRMVRFSYRAQYWGSIPRDPDFILDGAPALQRLDLNSASRSYNMTRFTVDCPRLEVLALPPLAQTCDWLCTGAGTVITLNCPRLHVLLRVPPLCTLVAHCLMPSLAFVRCGARPDEPDICQPAWLGQLATVAPGLRRLESACLTDPEVMETLCAGKLVPSLRELISIRVHHAALRGGLVAMGPRIETLEMEIWVPPSASPPATPTATSGCEEDTADIEDATGATTTPTSSSSPPKCSYRRHSPLPALTVTGAGLTNLCLDAANDQPPLAALTLRCPVLRHLGVEVAIAGVTTIDPIPPQLRSLRALYTPALLAALGPAPALRDLILVLPSESDESSPDGIRRLCPREEVARLLEEIARLMPAVERLSIGPMPEGSVTLAFPRVTHLKLTYCGSLTTLRLACPQLEVLFVQNAEHRLRAVELACAMPNLYGSWGIGSMIKAQLPEFE</sequence>
<dbReference type="PANTHER" id="PTHR32212:SF461">
    <property type="entry name" value="F-BOX DOMAIN-CONTAINING PROTEIN"/>
    <property type="match status" value="1"/>
</dbReference>
<evidence type="ECO:0000256" key="1">
    <source>
        <dbReference type="SAM" id="MobiDB-lite"/>
    </source>
</evidence>
<dbReference type="InterPro" id="IPR032675">
    <property type="entry name" value="LRR_dom_sf"/>
</dbReference>
<keyword evidence="3" id="KW-1185">Reference proteome</keyword>
<dbReference type="EMBL" id="JAPMOS010000043">
    <property type="protein sequence ID" value="KAJ4457626.1"/>
    <property type="molecule type" value="Genomic_DNA"/>
</dbReference>
<dbReference type="PANTHER" id="PTHR32212">
    <property type="entry name" value="CYCLIN-LIKE F-BOX"/>
    <property type="match status" value="1"/>
</dbReference>
<evidence type="ECO:0000313" key="2">
    <source>
        <dbReference type="EMBL" id="KAJ4457626.1"/>
    </source>
</evidence>
<protein>
    <recommendedName>
        <fullName evidence="4">F-box domain-containing protein</fullName>
    </recommendedName>
</protein>